<dbReference type="Proteomes" id="UP000074382">
    <property type="component" value="Unassembled WGS sequence"/>
</dbReference>
<evidence type="ECO:0000313" key="3">
    <source>
        <dbReference type="Proteomes" id="UP000074382"/>
    </source>
</evidence>
<feature type="compositionally biased region" description="Basic and acidic residues" evidence="1">
    <location>
        <begin position="31"/>
        <end position="44"/>
    </location>
</feature>
<evidence type="ECO:0000313" key="2">
    <source>
        <dbReference type="EMBL" id="KUP97769.1"/>
    </source>
</evidence>
<comment type="caution">
    <text evidence="2">The sequence shown here is derived from an EMBL/GenBank/DDBJ whole genome shotgun (WGS) entry which is preliminary data.</text>
</comment>
<protein>
    <submittedName>
        <fullName evidence="2">Uncharacterized protein</fullName>
    </submittedName>
</protein>
<dbReference type="EMBL" id="LGEM01000020">
    <property type="protein sequence ID" value="KUP97769.1"/>
    <property type="molecule type" value="Genomic_DNA"/>
</dbReference>
<keyword evidence="3" id="KW-1185">Reference proteome</keyword>
<organism evidence="2 3">
    <name type="scientific">Thermobifida cellulosilytica TB100</name>
    <dbReference type="NCBI Taxonomy" id="665004"/>
    <lineage>
        <taxon>Bacteria</taxon>
        <taxon>Bacillati</taxon>
        <taxon>Actinomycetota</taxon>
        <taxon>Actinomycetes</taxon>
        <taxon>Streptosporangiales</taxon>
        <taxon>Nocardiopsidaceae</taxon>
        <taxon>Thermobifida</taxon>
    </lineage>
</organism>
<accession>A0A147KKK5</accession>
<proteinExistence type="predicted"/>
<dbReference type="STRING" id="665004.AC529_04770"/>
<dbReference type="RefSeq" id="WP_068755159.1">
    <property type="nucleotide sequence ID" value="NZ_KQ950181.1"/>
</dbReference>
<evidence type="ECO:0000256" key="1">
    <source>
        <dbReference type="SAM" id="MobiDB-lite"/>
    </source>
</evidence>
<sequence length="208" mass="23556">MKPATPRPRPSSEKEEEEEEEKKTTNKKKRGDSETPRTKTPEDRAIRVVLDRLADHSPTEDEARAILTHIRTQATQRGTTIARIDKWIDGRDPGALAADLAHVRAQTKARRRPSEGTCRIHGDKRLPCIYCRMSAHAGDWTDLITELQRAGVEERPDLDALANTERNTSSPPNLGHHEKAAALHGCRPATTLETLRTWLRWPAGRWRM</sequence>
<reference evidence="3" key="1">
    <citation type="journal article" date="2017" name="Acta Aliment.">
        <title>Plant polysaccharide degrading enzyme system of Thermpbifida cellulosilytica TB100 revealed by de novo genome project data.</title>
        <authorList>
            <person name="Toth A."/>
            <person name="Baka E."/>
            <person name="Luzics S."/>
            <person name="Bata-Vidacs I."/>
            <person name="Nagy I."/>
            <person name="Balint B."/>
            <person name="Herceg R."/>
            <person name="Olasz F."/>
            <person name="Wilk T."/>
            <person name="Nagy T."/>
            <person name="Kriszt B."/>
            <person name="Nagy I."/>
            <person name="Kukolya J."/>
        </authorList>
    </citation>
    <scope>NUCLEOTIDE SEQUENCE [LARGE SCALE GENOMIC DNA]</scope>
    <source>
        <strain evidence="3">TB100</strain>
    </source>
</reference>
<dbReference type="AlphaFoldDB" id="A0A147KKK5"/>
<gene>
    <name evidence="2" type="ORF">AC529_04770</name>
</gene>
<name>A0A147KKK5_THECS</name>
<dbReference type="PATRIC" id="fig|665004.4.peg.1723"/>
<feature type="region of interest" description="Disordered" evidence="1">
    <location>
        <begin position="1"/>
        <end position="44"/>
    </location>
</feature>